<dbReference type="Gene3D" id="3.40.50.300">
    <property type="entry name" value="P-loop containing nucleotide triphosphate hydrolases"/>
    <property type="match status" value="1"/>
</dbReference>
<dbReference type="Proteomes" id="UP000197174">
    <property type="component" value="Unassembled WGS sequence"/>
</dbReference>
<protein>
    <recommendedName>
        <fullName evidence="2">ATPase AAA-type core domain-containing protein</fullName>
    </recommendedName>
</protein>
<gene>
    <name evidence="3" type="ORF">B5D80_16250</name>
</gene>
<organism evidence="3 4">
    <name type="scientific">Micromonospora wenchangensis</name>
    <dbReference type="NCBI Taxonomy" id="1185415"/>
    <lineage>
        <taxon>Bacteria</taxon>
        <taxon>Bacillati</taxon>
        <taxon>Actinomycetota</taxon>
        <taxon>Actinomycetes</taxon>
        <taxon>Micromonosporales</taxon>
        <taxon>Micromonosporaceae</taxon>
        <taxon>Micromonospora</taxon>
    </lineage>
</organism>
<proteinExistence type="inferred from homology"/>
<comment type="similarity">
    <text evidence="1">Belongs to the RuBisCO activase family.</text>
</comment>
<sequence length="274" mass="30323">MTVPERFRKAIVAHCFAVSCLDDYPLILAVVGPPGDGKSFQTAAALRNAGFVAFRFSSSELGGRSEGRPVEQLRSLYKRAARHAEVENSYPVLVLEDFDLSPAGRAANARYTVNSQLLTGFLMNLADDVRMCDVETTRRFPIVLTTNDLSTLHGPLIRPGRMRVFTWEPTVSERVEMIFSALQGRVPGLTVEQVEKLASRYQGLSVAAISSALVECLGDKIFDFVSQHPQLGIVEAQRRYANGGGWVTIDEIEDALQRRGVTRRRLTFFRAGGE</sequence>
<dbReference type="AlphaFoldDB" id="A0A246RKK8"/>
<comment type="caution">
    <text evidence="3">The sequence shown here is derived from an EMBL/GenBank/DDBJ whole genome shotgun (WGS) entry which is preliminary data.</text>
</comment>
<dbReference type="PANTHER" id="PTHR32429">
    <property type="match status" value="1"/>
</dbReference>
<dbReference type="PANTHER" id="PTHR32429:SF11">
    <property type="entry name" value="RIBULOSE BISPHOSPHATE CARBOXYLASE_OXYGENASE ACTIVASE, CHLOROPLASTIC"/>
    <property type="match status" value="1"/>
</dbReference>
<dbReference type="GO" id="GO:0005524">
    <property type="term" value="F:ATP binding"/>
    <property type="evidence" value="ECO:0007669"/>
    <property type="project" value="InterPro"/>
</dbReference>
<reference evidence="3 4" key="1">
    <citation type="submission" date="2017-03" db="EMBL/GenBank/DDBJ databases">
        <title>Whole genome sequence of Micromonospora wenchangensis, isolated from mangrove soil.</title>
        <authorList>
            <person name="Yang H."/>
        </authorList>
    </citation>
    <scope>NUCLEOTIDE SEQUENCE [LARGE SCALE GENOMIC DNA]</scope>
    <source>
        <strain evidence="3 4">CCTCC AA 2012002</strain>
    </source>
</reference>
<dbReference type="InterPro" id="IPR003959">
    <property type="entry name" value="ATPase_AAA_core"/>
</dbReference>
<dbReference type="PROSITE" id="PS51257">
    <property type="entry name" value="PROKAR_LIPOPROTEIN"/>
    <property type="match status" value="1"/>
</dbReference>
<dbReference type="Pfam" id="PF00004">
    <property type="entry name" value="AAA"/>
    <property type="match status" value="1"/>
</dbReference>
<dbReference type="GO" id="GO:0016887">
    <property type="term" value="F:ATP hydrolysis activity"/>
    <property type="evidence" value="ECO:0007669"/>
    <property type="project" value="InterPro"/>
</dbReference>
<evidence type="ECO:0000313" key="3">
    <source>
        <dbReference type="EMBL" id="OWV06249.1"/>
    </source>
</evidence>
<dbReference type="InterPro" id="IPR027417">
    <property type="entry name" value="P-loop_NTPase"/>
</dbReference>
<evidence type="ECO:0000256" key="1">
    <source>
        <dbReference type="ARBA" id="ARBA00025781"/>
    </source>
</evidence>
<dbReference type="RefSeq" id="WP_088644722.1">
    <property type="nucleotide sequence ID" value="NZ_CBDRBW010000012.1"/>
</dbReference>
<dbReference type="EMBL" id="MZMV01000025">
    <property type="protein sequence ID" value="OWV06249.1"/>
    <property type="molecule type" value="Genomic_DNA"/>
</dbReference>
<feature type="domain" description="ATPase AAA-type core" evidence="2">
    <location>
        <begin position="30"/>
        <end position="165"/>
    </location>
</feature>
<dbReference type="InterPro" id="IPR044960">
    <property type="entry name" value="RCA-like"/>
</dbReference>
<name>A0A246RKK8_9ACTN</name>
<evidence type="ECO:0000313" key="4">
    <source>
        <dbReference type="Proteomes" id="UP000197174"/>
    </source>
</evidence>
<evidence type="ECO:0000259" key="2">
    <source>
        <dbReference type="Pfam" id="PF00004"/>
    </source>
</evidence>
<dbReference type="OrthoDB" id="2078596at2"/>
<keyword evidence="4" id="KW-1185">Reference proteome</keyword>
<accession>A0A246RKK8</accession>
<dbReference type="SUPFAM" id="SSF52540">
    <property type="entry name" value="P-loop containing nucleoside triphosphate hydrolases"/>
    <property type="match status" value="1"/>
</dbReference>